<protein>
    <submittedName>
        <fullName evidence="5">Transketolase, C-terminal domain protein</fullName>
    </submittedName>
</protein>
<dbReference type="Pfam" id="PF02779">
    <property type="entry name" value="Transket_pyr"/>
    <property type="match status" value="1"/>
</dbReference>
<dbReference type="Gene3D" id="3.40.50.970">
    <property type="match status" value="1"/>
</dbReference>
<dbReference type="Pfam" id="PF02780">
    <property type="entry name" value="Transketolase_C"/>
    <property type="match status" value="1"/>
</dbReference>
<organism evidence="5 6">
    <name type="scientific">Leptospira kirschneri str. H1</name>
    <dbReference type="NCBI Taxonomy" id="1049966"/>
    <lineage>
        <taxon>Bacteria</taxon>
        <taxon>Pseudomonadati</taxon>
        <taxon>Spirochaetota</taxon>
        <taxon>Spirochaetia</taxon>
        <taxon>Leptospirales</taxon>
        <taxon>Leptospiraceae</taxon>
        <taxon>Leptospira</taxon>
    </lineage>
</organism>
<keyword evidence="3" id="KW-0786">Thiamine pyrophosphate</keyword>
<evidence type="ECO:0000256" key="2">
    <source>
        <dbReference type="ARBA" id="ARBA00007131"/>
    </source>
</evidence>
<dbReference type="EMBL" id="AHMY02000059">
    <property type="protein sequence ID" value="EKO14102.1"/>
    <property type="molecule type" value="Genomic_DNA"/>
</dbReference>
<dbReference type="SMART" id="SM00861">
    <property type="entry name" value="Transket_pyr"/>
    <property type="match status" value="1"/>
</dbReference>
<accession>A0A0E2AYR4</accession>
<dbReference type="CDD" id="cd07033">
    <property type="entry name" value="TPP_PYR_DXS_TK_like"/>
    <property type="match status" value="1"/>
</dbReference>
<evidence type="ECO:0000256" key="3">
    <source>
        <dbReference type="ARBA" id="ARBA00023052"/>
    </source>
</evidence>
<dbReference type="InterPro" id="IPR029061">
    <property type="entry name" value="THDP-binding"/>
</dbReference>
<sequence>MALQDPRVVYIGSDLGAGVLDEMKQNIPDRFYMEGVSEQHIVGMSAGMAMEGYIPYVNTIATFLTRRCFEQVAVDLCLHDLPVRLIANGGGIVYAPLGPTHLAVEDIAILRALPNMTIIAPCDAEEMKRLMPLTLDWPHPIYIRLAKGGDKVISKAELGFEIGKAIVMKEGKDGLFITTGVMTQLALEAVQQLETEGLNCGVIHMHTVKPLDGEILKKWIPKVSAIVTVEEHTRIGGLGSAVLEFCNDEIPNETGKIRRIGLPDRFSEKYGSQESLLNYFGINKDSLVKTMKDTIRIRK</sequence>
<comment type="cofactor">
    <cofactor evidence="1">
        <name>thiamine diphosphate</name>
        <dbReference type="ChEBI" id="CHEBI:58937"/>
    </cofactor>
</comment>
<evidence type="ECO:0000259" key="4">
    <source>
        <dbReference type="SMART" id="SM00861"/>
    </source>
</evidence>
<dbReference type="InterPro" id="IPR009014">
    <property type="entry name" value="Transketo_C/PFOR_II"/>
</dbReference>
<dbReference type="InterPro" id="IPR051157">
    <property type="entry name" value="PDH/Transketolase"/>
</dbReference>
<feature type="domain" description="Transketolase-like pyrimidine-binding" evidence="4">
    <location>
        <begin position="1"/>
        <end position="152"/>
    </location>
</feature>
<dbReference type="InterPro" id="IPR033248">
    <property type="entry name" value="Transketolase_C"/>
</dbReference>
<name>A0A0E2AYR4_9LEPT</name>
<dbReference type="Proteomes" id="UP000006253">
    <property type="component" value="Unassembled WGS sequence"/>
</dbReference>
<dbReference type="SUPFAM" id="SSF52518">
    <property type="entry name" value="Thiamin diphosphate-binding fold (THDP-binding)"/>
    <property type="match status" value="1"/>
</dbReference>
<gene>
    <name evidence="5" type="ORF">LEP1GSC081_2068</name>
</gene>
<dbReference type="AlphaFoldDB" id="A0A0E2AYR4"/>
<reference evidence="5 6" key="1">
    <citation type="submission" date="2012-10" db="EMBL/GenBank/DDBJ databases">
        <authorList>
            <person name="Harkins D.M."/>
            <person name="Durkin A.S."/>
            <person name="Brinkac L.M."/>
            <person name="Selengut J.D."/>
            <person name="Sanka R."/>
            <person name="DePew J."/>
            <person name="Purushe J."/>
            <person name="Peacock S.J."/>
            <person name="Thaipadungpanit J."/>
            <person name="Wuthiekanun V.W."/>
            <person name="Day N.P."/>
            <person name="Vinetz J.M."/>
            <person name="Sutton G.G."/>
            <person name="Nelson W.C."/>
            <person name="Fouts D.E."/>
        </authorList>
    </citation>
    <scope>NUCLEOTIDE SEQUENCE [LARGE SCALE GENOMIC DNA]</scope>
    <source>
        <strain evidence="5 6">H1</strain>
    </source>
</reference>
<dbReference type="FunFam" id="3.40.50.970:FF:000129">
    <property type="entry name" value="Transketolase"/>
    <property type="match status" value="1"/>
</dbReference>
<dbReference type="InterPro" id="IPR005475">
    <property type="entry name" value="Transketolase-like_Pyr-bd"/>
</dbReference>
<comment type="caution">
    <text evidence="5">The sequence shown here is derived from an EMBL/GenBank/DDBJ whole genome shotgun (WGS) entry which is preliminary data.</text>
</comment>
<evidence type="ECO:0000313" key="5">
    <source>
        <dbReference type="EMBL" id="EKO14102.1"/>
    </source>
</evidence>
<comment type="similarity">
    <text evidence="2">Belongs to the transketolase family.</text>
</comment>
<evidence type="ECO:0000313" key="6">
    <source>
        <dbReference type="Proteomes" id="UP000006253"/>
    </source>
</evidence>
<dbReference type="SUPFAM" id="SSF52922">
    <property type="entry name" value="TK C-terminal domain-like"/>
    <property type="match status" value="1"/>
</dbReference>
<evidence type="ECO:0000256" key="1">
    <source>
        <dbReference type="ARBA" id="ARBA00001964"/>
    </source>
</evidence>
<proteinExistence type="inferred from homology"/>
<dbReference type="PANTHER" id="PTHR43825">
    <property type="entry name" value="PYRUVATE DEHYDROGENASE E1 COMPONENT"/>
    <property type="match status" value="1"/>
</dbReference>
<dbReference type="PANTHER" id="PTHR43825:SF5">
    <property type="entry name" value="HYPOTHETICAL TRANSKETOLASE FAMILY PROTEIN"/>
    <property type="match status" value="1"/>
</dbReference>
<dbReference type="Gene3D" id="3.40.50.920">
    <property type="match status" value="1"/>
</dbReference>